<dbReference type="RefSeq" id="WP_133591380.1">
    <property type="nucleotide sequence ID" value="NZ_CP037953.1"/>
</dbReference>
<sequence>MRQMILSFVMATMVACAPDEPSRQVTGYSEVEWVYVAAPGNGWLTEMAVQPGQRVNSGDLLFRLDDELQQAQVQQSEKRVEQARAKVSDLSLGARQQEIDTLRAQKREAQAALTLAAAEKDRWLALVEQRIASRSQGDKAEQEWQMAKAKLANIEAQIKVAELAARRNVLDAAEAERAAVEAEKRQADWQLGQRIVESKRAGRIEELIHHQGEWVNAGAPVLALLPDDGFKITFFVPEQLLADVAPGKVVQVSWSGQEKAQPAEIRFVANEAEYTPPIIFSNESRSKLVFRVEAKLQSEQRPAVGQPVDVLLP</sequence>
<dbReference type="EMBL" id="SNYM01000011">
    <property type="protein sequence ID" value="TDQ47155.1"/>
    <property type="molecule type" value="Genomic_DNA"/>
</dbReference>
<dbReference type="PANTHER" id="PTHR30438:SF2">
    <property type="entry name" value="MEMBRANE PROTEIN"/>
    <property type="match status" value="1"/>
</dbReference>
<dbReference type="Gene3D" id="2.40.50.100">
    <property type="match status" value="1"/>
</dbReference>
<dbReference type="GO" id="GO:0019898">
    <property type="term" value="C:extrinsic component of membrane"/>
    <property type="evidence" value="ECO:0007669"/>
    <property type="project" value="InterPro"/>
</dbReference>
<dbReference type="PROSITE" id="PS51257">
    <property type="entry name" value="PROKAR_LIPOPROTEIN"/>
    <property type="match status" value="1"/>
</dbReference>
<dbReference type="GO" id="GO:1990195">
    <property type="term" value="C:macrolide transmembrane transporter complex"/>
    <property type="evidence" value="ECO:0007669"/>
    <property type="project" value="InterPro"/>
</dbReference>
<dbReference type="Gene3D" id="2.40.30.170">
    <property type="match status" value="1"/>
</dbReference>
<keyword evidence="3" id="KW-1185">Reference proteome</keyword>
<dbReference type="AlphaFoldDB" id="A0A4R6UPK7"/>
<dbReference type="OrthoDB" id="8558741at2"/>
<keyword evidence="1" id="KW-0175">Coiled coil</keyword>
<dbReference type="Proteomes" id="UP000295375">
    <property type="component" value="Unassembled WGS sequence"/>
</dbReference>
<dbReference type="PANTHER" id="PTHR30438">
    <property type="entry name" value="36 KDA ANTIGEN-RELATED"/>
    <property type="match status" value="1"/>
</dbReference>
<feature type="coiled-coil region" evidence="1">
    <location>
        <begin position="66"/>
        <end position="190"/>
    </location>
</feature>
<reference evidence="2 3" key="1">
    <citation type="submission" date="2019-03" db="EMBL/GenBank/DDBJ databases">
        <title>Genomic Encyclopedia of Type Strains, Phase IV (KMG-IV): sequencing the most valuable type-strain genomes for metagenomic binning, comparative biology and taxonomic classification.</title>
        <authorList>
            <person name="Goeker M."/>
        </authorList>
    </citation>
    <scope>NUCLEOTIDE SEQUENCE [LARGE SCALE GENOMIC DNA]</scope>
    <source>
        <strain evidence="2 3">DSM 103792</strain>
    </source>
</reference>
<comment type="caution">
    <text evidence="2">The sequence shown here is derived from an EMBL/GenBank/DDBJ whole genome shotgun (WGS) entry which is preliminary data.</text>
</comment>
<organism evidence="2 3">
    <name type="scientific">Permianibacter aggregans</name>
    <dbReference type="NCBI Taxonomy" id="1510150"/>
    <lineage>
        <taxon>Bacteria</taxon>
        <taxon>Pseudomonadati</taxon>
        <taxon>Pseudomonadota</taxon>
        <taxon>Gammaproteobacteria</taxon>
        <taxon>Pseudomonadales</taxon>
        <taxon>Pseudomonadaceae</taxon>
        <taxon>Permianibacter</taxon>
    </lineage>
</organism>
<accession>A0A4R6UPK7</accession>
<protein>
    <submittedName>
        <fullName evidence="2">HlyD family secretion protein</fullName>
    </submittedName>
</protein>
<dbReference type="GO" id="GO:1990961">
    <property type="term" value="P:xenobiotic detoxification by transmembrane export across the plasma membrane"/>
    <property type="evidence" value="ECO:0007669"/>
    <property type="project" value="InterPro"/>
</dbReference>
<dbReference type="InterPro" id="IPR030190">
    <property type="entry name" value="MacA_alpha-hairpin_sf"/>
</dbReference>
<evidence type="ECO:0000313" key="2">
    <source>
        <dbReference type="EMBL" id="TDQ47155.1"/>
    </source>
</evidence>
<name>A0A4R6UPK7_9GAMM</name>
<dbReference type="GO" id="GO:0005886">
    <property type="term" value="C:plasma membrane"/>
    <property type="evidence" value="ECO:0007669"/>
    <property type="project" value="TreeGrafter"/>
</dbReference>
<evidence type="ECO:0000256" key="1">
    <source>
        <dbReference type="SAM" id="Coils"/>
    </source>
</evidence>
<dbReference type="SUPFAM" id="SSF111369">
    <property type="entry name" value="HlyD-like secretion proteins"/>
    <property type="match status" value="1"/>
</dbReference>
<evidence type="ECO:0000313" key="3">
    <source>
        <dbReference type="Proteomes" id="UP000295375"/>
    </source>
</evidence>
<gene>
    <name evidence="2" type="ORF">EV696_11183</name>
</gene>
<dbReference type="Gene3D" id="6.10.140.1990">
    <property type="match status" value="1"/>
</dbReference>
<proteinExistence type="predicted"/>